<accession>A0A517STS0</accession>
<dbReference type="PIRSF" id="PIRSF004669">
    <property type="entry name" value="FliQ"/>
    <property type="match status" value="1"/>
</dbReference>
<dbReference type="InterPro" id="IPR002191">
    <property type="entry name" value="Bac_export_3"/>
</dbReference>
<dbReference type="OrthoDB" id="9806440at2"/>
<feature type="transmembrane region" description="Helical" evidence="7">
    <location>
        <begin position="13"/>
        <end position="37"/>
    </location>
</feature>
<dbReference type="GO" id="GO:0005886">
    <property type="term" value="C:plasma membrane"/>
    <property type="evidence" value="ECO:0007669"/>
    <property type="project" value="UniProtKB-SubCell"/>
</dbReference>
<keyword evidence="6 7" id="KW-0472">Membrane</keyword>
<keyword evidence="4 7" id="KW-0812">Transmembrane</keyword>
<evidence type="ECO:0000256" key="4">
    <source>
        <dbReference type="ARBA" id="ARBA00022692"/>
    </source>
</evidence>
<gene>
    <name evidence="8" type="primary">fliQ</name>
    <name evidence="8" type="ORF">SV7mr_20240</name>
</gene>
<proteinExistence type="inferred from homology"/>
<feature type="transmembrane region" description="Helical" evidence="7">
    <location>
        <begin position="49"/>
        <end position="70"/>
    </location>
</feature>
<comment type="similarity">
    <text evidence="2">Belongs to the FliQ/MopD/SpaQ family.</text>
</comment>
<keyword evidence="9" id="KW-1185">Reference proteome</keyword>
<reference evidence="8 9" key="1">
    <citation type="submission" date="2019-02" db="EMBL/GenBank/DDBJ databases">
        <title>Deep-cultivation of Planctomycetes and their phenomic and genomic characterization uncovers novel biology.</title>
        <authorList>
            <person name="Wiegand S."/>
            <person name="Jogler M."/>
            <person name="Boedeker C."/>
            <person name="Pinto D."/>
            <person name="Vollmers J."/>
            <person name="Rivas-Marin E."/>
            <person name="Kohn T."/>
            <person name="Peeters S.H."/>
            <person name="Heuer A."/>
            <person name="Rast P."/>
            <person name="Oberbeckmann S."/>
            <person name="Bunk B."/>
            <person name="Jeske O."/>
            <person name="Meyerdierks A."/>
            <person name="Storesund J.E."/>
            <person name="Kallscheuer N."/>
            <person name="Luecker S."/>
            <person name="Lage O.M."/>
            <person name="Pohl T."/>
            <person name="Merkel B.J."/>
            <person name="Hornburger P."/>
            <person name="Mueller R.-W."/>
            <person name="Bruemmer F."/>
            <person name="Labrenz M."/>
            <person name="Spormann A.M."/>
            <person name="Op den Camp H."/>
            <person name="Overmann J."/>
            <person name="Amann R."/>
            <person name="Jetten M.S.M."/>
            <person name="Mascher T."/>
            <person name="Medema M.H."/>
            <person name="Devos D.P."/>
            <person name="Kaster A.-K."/>
            <person name="Ovreas L."/>
            <person name="Rohde M."/>
            <person name="Galperin M.Y."/>
            <person name="Jogler C."/>
        </authorList>
    </citation>
    <scope>NUCLEOTIDE SEQUENCE [LARGE SCALE GENOMIC DNA]</scope>
    <source>
        <strain evidence="8 9">SV_7m_r</strain>
    </source>
</reference>
<dbReference type="EMBL" id="CP036272">
    <property type="protein sequence ID" value="QDT59516.1"/>
    <property type="molecule type" value="Genomic_DNA"/>
</dbReference>
<dbReference type="RefSeq" id="WP_145271451.1">
    <property type="nucleotide sequence ID" value="NZ_CP036272.1"/>
</dbReference>
<dbReference type="Proteomes" id="UP000315003">
    <property type="component" value="Chromosome"/>
</dbReference>
<comment type="subcellular location">
    <subcellularLocation>
        <location evidence="1">Cell membrane</location>
        <topology evidence="1">Multi-pass membrane protein</topology>
    </subcellularLocation>
</comment>
<dbReference type="Pfam" id="PF01313">
    <property type="entry name" value="Bac_export_3"/>
    <property type="match status" value="1"/>
</dbReference>
<evidence type="ECO:0000256" key="7">
    <source>
        <dbReference type="SAM" id="Phobius"/>
    </source>
</evidence>
<evidence type="ECO:0000256" key="3">
    <source>
        <dbReference type="ARBA" id="ARBA00022475"/>
    </source>
</evidence>
<evidence type="ECO:0000256" key="1">
    <source>
        <dbReference type="ARBA" id="ARBA00004651"/>
    </source>
</evidence>
<name>A0A517STS0_9BACT</name>
<dbReference type="GO" id="GO:0009306">
    <property type="term" value="P:protein secretion"/>
    <property type="evidence" value="ECO:0007669"/>
    <property type="project" value="InterPro"/>
</dbReference>
<evidence type="ECO:0000313" key="9">
    <source>
        <dbReference type="Proteomes" id="UP000315003"/>
    </source>
</evidence>
<dbReference type="PANTHER" id="PTHR34040">
    <property type="entry name" value="FLAGELLAR BIOSYNTHETIC PROTEIN FLIQ"/>
    <property type="match status" value="1"/>
</dbReference>
<keyword evidence="5 7" id="KW-1133">Transmembrane helix</keyword>
<keyword evidence="8" id="KW-0282">Flagellum</keyword>
<evidence type="ECO:0000256" key="2">
    <source>
        <dbReference type="ARBA" id="ARBA00006156"/>
    </source>
</evidence>
<evidence type="ECO:0000313" key="8">
    <source>
        <dbReference type="EMBL" id="QDT59516.1"/>
    </source>
</evidence>
<protein>
    <submittedName>
        <fullName evidence="8">Flagellar biosynthetic protein FliQ</fullName>
    </submittedName>
</protein>
<dbReference type="PRINTS" id="PR00952">
    <property type="entry name" value="TYPE3IMQPROT"/>
</dbReference>
<keyword evidence="3" id="KW-1003">Cell membrane</keyword>
<sequence length="89" mass="10009">MDIEDIVLMGREFFSMALLLTAPVVAISLIVGLVISIGQTVTSIQEQTLSFAPRIISVVLLLIFMANWYLTTLQSYTTLIFTRMIELIR</sequence>
<organism evidence="8 9">
    <name type="scientific">Stieleria bergensis</name>
    <dbReference type="NCBI Taxonomy" id="2528025"/>
    <lineage>
        <taxon>Bacteria</taxon>
        <taxon>Pseudomonadati</taxon>
        <taxon>Planctomycetota</taxon>
        <taxon>Planctomycetia</taxon>
        <taxon>Pirellulales</taxon>
        <taxon>Pirellulaceae</taxon>
        <taxon>Stieleria</taxon>
    </lineage>
</organism>
<keyword evidence="8" id="KW-0969">Cilium</keyword>
<keyword evidence="8" id="KW-0966">Cell projection</keyword>
<evidence type="ECO:0000256" key="5">
    <source>
        <dbReference type="ARBA" id="ARBA00022989"/>
    </source>
</evidence>
<dbReference type="PANTHER" id="PTHR34040:SF2">
    <property type="entry name" value="FLAGELLAR BIOSYNTHETIC PROTEIN FLIQ"/>
    <property type="match status" value="1"/>
</dbReference>
<dbReference type="AlphaFoldDB" id="A0A517STS0"/>
<evidence type="ECO:0000256" key="6">
    <source>
        <dbReference type="ARBA" id="ARBA00023136"/>
    </source>
</evidence>